<name>A0A4Q7P8W7_9BACT</name>
<comment type="caution">
    <text evidence="2">The sequence shown here is derived from an EMBL/GenBank/DDBJ whole genome shotgun (WGS) entry which is preliminary data.</text>
</comment>
<dbReference type="EMBL" id="SGXG01000001">
    <property type="protein sequence ID" value="RZS95940.1"/>
    <property type="molecule type" value="Genomic_DNA"/>
</dbReference>
<dbReference type="Proteomes" id="UP000292209">
    <property type="component" value="Unassembled WGS sequence"/>
</dbReference>
<proteinExistence type="predicted"/>
<gene>
    <name evidence="2" type="ORF">BC751_1493</name>
</gene>
<keyword evidence="3" id="KW-1185">Reference proteome</keyword>
<feature type="transmembrane region" description="Helical" evidence="1">
    <location>
        <begin position="131"/>
        <end position="150"/>
    </location>
</feature>
<accession>A0A4Q7P8W7</accession>
<evidence type="ECO:0000313" key="3">
    <source>
        <dbReference type="Proteomes" id="UP000292209"/>
    </source>
</evidence>
<reference evidence="2 3" key="1">
    <citation type="submission" date="2019-02" db="EMBL/GenBank/DDBJ databases">
        <title>Genomic Encyclopedia of Archaeal and Bacterial Type Strains, Phase II (KMG-II): from individual species to whole genera.</title>
        <authorList>
            <person name="Goeker M."/>
        </authorList>
    </citation>
    <scope>NUCLEOTIDE SEQUENCE [LARGE SCALE GENOMIC DNA]</scope>
    <source>
        <strain evidence="2 3">DSM 21411</strain>
    </source>
</reference>
<keyword evidence="1" id="KW-1133">Transmembrane helix</keyword>
<feature type="transmembrane region" description="Helical" evidence="1">
    <location>
        <begin position="107"/>
        <end position="125"/>
    </location>
</feature>
<sequence length="156" mass="17785">MINGQVLYLTSGVPFELSITMKFPQIFRTTQPMRFDIKPRYYDPVKEEIEQRTARIKRELQAEGKIPYDGNEPLEASGYHGSSIRGAFTSGGSIKGRHTSPLQSAGMLRLVIFVLLIGSLFGYIYYGPEAIYTILYIVAGISLLVVFFRLRRQRRK</sequence>
<protein>
    <submittedName>
        <fullName evidence="2">Uncharacterized protein</fullName>
    </submittedName>
</protein>
<keyword evidence="1" id="KW-0472">Membrane</keyword>
<evidence type="ECO:0000256" key="1">
    <source>
        <dbReference type="SAM" id="Phobius"/>
    </source>
</evidence>
<keyword evidence="1" id="KW-0812">Transmembrane</keyword>
<dbReference type="AlphaFoldDB" id="A0A4Q7P8W7"/>
<evidence type="ECO:0000313" key="2">
    <source>
        <dbReference type="EMBL" id="RZS95940.1"/>
    </source>
</evidence>
<organism evidence="2 3">
    <name type="scientific">Cecembia calidifontis</name>
    <dbReference type="NCBI Taxonomy" id="1187080"/>
    <lineage>
        <taxon>Bacteria</taxon>
        <taxon>Pseudomonadati</taxon>
        <taxon>Bacteroidota</taxon>
        <taxon>Cytophagia</taxon>
        <taxon>Cytophagales</taxon>
        <taxon>Cyclobacteriaceae</taxon>
        <taxon>Cecembia</taxon>
    </lineage>
</organism>